<evidence type="ECO:0000256" key="1">
    <source>
        <dbReference type="ARBA" id="ARBA00004370"/>
    </source>
</evidence>
<dbReference type="Proteomes" id="UP000559809">
    <property type="component" value="Unassembled WGS sequence"/>
</dbReference>
<reference evidence="6 7" key="1">
    <citation type="submission" date="2020-07" db="EMBL/GenBank/DDBJ databases">
        <title>Taxonomic revisions and descriptions of new bacterial species based on genomic comparisons in the high-G+C-content subgroup of the family Alcaligenaceae.</title>
        <authorList>
            <person name="Szabo A."/>
            <person name="Felfoldi T."/>
        </authorList>
    </citation>
    <scope>NUCLEOTIDE SEQUENCE [LARGE SCALE GENOMIC DNA]</scope>
    <source>
        <strain evidence="6 7">LMG 24012</strain>
    </source>
</reference>
<dbReference type="FunFam" id="1.10.287.950:FF:000001">
    <property type="entry name" value="Methyl-accepting chemotaxis sensory transducer"/>
    <property type="match status" value="1"/>
</dbReference>
<evidence type="ECO:0000313" key="7">
    <source>
        <dbReference type="Proteomes" id="UP000559809"/>
    </source>
</evidence>
<dbReference type="InterPro" id="IPR051310">
    <property type="entry name" value="MCP_chemotaxis"/>
</dbReference>
<evidence type="ECO:0000259" key="5">
    <source>
        <dbReference type="PROSITE" id="PS50111"/>
    </source>
</evidence>
<dbReference type="Gene3D" id="1.10.287.950">
    <property type="entry name" value="Methyl-accepting chemotaxis protein"/>
    <property type="match status" value="1"/>
</dbReference>
<dbReference type="InterPro" id="IPR024478">
    <property type="entry name" value="HlyB_4HB_MCP"/>
</dbReference>
<dbReference type="SUPFAM" id="SSF58104">
    <property type="entry name" value="Methyl-accepting chemotaxis protein (MCP) signaling domain"/>
    <property type="match status" value="1"/>
</dbReference>
<comment type="similarity">
    <text evidence="3">Belongs to the methyl-accepting chemotaxis (MCP) protein family.</text>
</comment>
<dbReference type="Pfam" id="PF12729">
    <property type="entry name" value="4HB_MCP_1"/>
    <property type="match status" value="1"/>
</dbReference>
<dbReference type="GO" id="GO:0007165">
    <property type="term" value="P:signal transduction"/>
    <property type="evidence" value="ECO:0007669"/>
    <property type="project" value="UniProtKB-KW"/>
</dbReference>
<gene>
    <name evidence="6" type="ORF">H0A72_16635</name>
</gene>
<dbReference type="PROSITE" id="PS50111">
    <property type="entry name" value="CHEMOTAXIS_TRANSDUC_2"/>
    <property type="match status" value="1"/>
</dbReference>
<name>A0A853G8I6_9BURK</name>
<feature type="domain" description="Methyl-accepting transducer" evidence="5">
    <location>
        <begin position="263"/>
        <end position="492"/>
    </location>
</feature>
<dbReference type="AlphaFoldDB" id="A0A853G8I6"/>
<comment type="subcellular location">
    <subcellularLocation>
        <location evidence="1">Membrane</location>
    </subcellularLocation>
</comment>
<evidence type="ECO:0000256" key="4">
    <source>
        <dbReference type="PROSITE-ProRule" id="PRU00284"/>
    </source>
</evidence>
<dbReference type="GO" id="GO:0005886">
    <property type="term" value="C:plasma membrane"/>
    <property type="evidence" value="ECO:0007669"/>
    <property type="project" value="TreeGrafter"/>
</dbReference>
<dbReference type="Pfam" id="PF00015">
    <property type="entry name" value="MCPsignal"/>
    <property type="match status" value="1"/>
</dbReference>
<dbReference type="SMART" id="SM00283">
    <property type="entry name" value="MA"/>
    <property type="match status" value="1"/>
</dbReference>
<dbReference type="CDD" id="cd19411">
    <property type="entry name" value="MCP2201-like_sensor"/>
    <property type="match status" value="1"/>
</dbReference>
<dbReference type="PANTHER" id="PTHR43531">
    <property type="entry name" value="PROTEIN ICFG"/>
    <property type="match status" value="1"/>
</dbReference>
<keyword evidence="2" id="KW-0488">Methylation</keyword>
<dbReference type="InterPro" id="IPR004089">
    <property type="entry name" value="MCPsignal_dom"/>
</dbReference>
<dbReference type="GO" id="GO:0004888">
    <property type="term" value="F:transmembrane signaling receptor activity"/>
    <property type="evidence" value="ECO:0007669"/>
    <property type="project" value="InterPro"/>
</dbReference>
<dbReference type="GO" id="GO:0006935">
    <property type="term" value="P:chemotaxis"/>
    <property type="evidence" value="ECO:0007669"/>
    <property type="project" value="InterPro"/>
</dbReference>
<proteinExistence type="inferred from homology"/>
<organism evidence="6 7">
    <name type="scientific">Parapusillimonas granuli</name>
    <dbReference type="NCBI Taxonomy" id="380911"/>
    <lineage>
        <taxon>Bacteria</taxon>
        <taxon>Pseudomonadati</taxon>
        <taxon>Pseudomonadota</taxon>
        <taxon>Betaproteobacteria</taxon>
        <taxon>Burkholderiales</taxon>
        <taxon>Alcaligenaceae</taxon>
        <taxon>Parapusillimonas</taxon>
    </lineage>
</organism>
<evidence type="ECO:0000313" key="6">
    <source>
        <dbReference type="EMBL" id="NYT50941.1"/>
    </source>
</evidence>
<keyword evidence="4" id="KW-0807">Transducer</keyword>
<protein>
    <submittedName>
        <fullName evidence="6">MCP four helix bundle domain-containing protein</fullName>
    </submittedName>
</protein>
<dbReference type="InterPro" id="IPR047347">
    <property type="entry name" value="YvaQ-like_sensor"/>
</dbReference>
<keyword evidence="7" id="KW-1185">Reference proteome</keyword>
<accession>A0A853G8I6</accession>
<dbReference type="CDD" id="cd11386">
    <property type="entry name" value="MCP_signal"/>
    <property type="match status" value="1"/>
</dbReference>
<evidence type="ECO:0000256" key="3">
    <source>
        <dbReference type="ARBA" id="ARBA00029447"/>
    </source>
</evidence>
<dbReference type="InterPro" id="IPR004090">
    <property type="entry name" value="Chemotax_Me-accpt_rcpt"/>
</dbReference>
<comment type="caution">
    <text evidence="6">The sequence shown here is derived from an EMBL/GenBank/DDBJ whole genome shotgun (WGS) entry which is preliminary data.</text>
</comment>
<dbReference type="PANTHER" id="PTHR43531:SF14">
    <property type="entry name" value="METHYL-ACCEPTING CHEMOTAXIS PROTEIN I-RELATED"/>
    <property type="match status" value="1"/>
</dbReference>
<evidence type="ECO:0000256" key="2">
    <source>
        <dbReference type="ARBA" id="ARBA00022481"/>
    </source>
</evidence>
<dbReference type="PRINTS" id="PR00260">
    <property type="entry name" value="CHEMTRNSDUCR"/>
</dbReference>
<sequence length="532" mass="57366">MGFAFVLLTMIVLTGIGILRVNGIAHNLTEIAEQHSVKQRHAINFRGSVHDRAISLRDIALVKTDAQLRQVLADIERLADDYARNAKALDALIAQPETREEERKTYAAIKAVEAKGMPLARRVIERRQAGDLEDLRQTLVDGVGPVFTEWLAAINAFIDLQESQSQEAAAEAMSTASSFQMEMLVLCFIALVLSGLQASLITRKLLRELGAEPGELNEFAAAVGSGNLVVPDKHRQPSEGSVMSSLVAMSGVLREVVASGRQTAQSVAVATQQLIERNNDLLARTENQASGLTETASAMEELGSTVSQNAGNAAQADQLATGAVDVAQRGGQVMRTVIDTMGNVNSRSREIAEIIGIIDSIAFQTNILALNASVEAARAGAQGRGFAVVASEVRSLAQRSADAAKNIKTLIMENLQWVDSGTQQVNDAGHAMEEIVTSIRQVAEIMTEISRASVEQSSGVQQVSQAVIAMDRDTEHNRDFVAESARAAVQLREQADHLAETLAFFQLEDQGSIQYRAEPQHARRPELLTMAA</sequence>
<dbReference type="EMBL" id="JACCEM010000009">
    <property type="protein sequence ID" value="NYT50941.1"/>
    <property type="molecule type" value="Genomic_DNA"/>
</dbReference>